<keyword evidence="4" id="KW-1185">Reference proteome</keyword>
<feature type="domain" description="S-Me-THD-like C-terminal" evidence="2">
    <location>
        <begin position="176"/>
        <end position="330"/>
    </location>
</feature>
<dbReference type="OrthoDB" id="7441206at2"/>
<proteinExistence type="predicted"/>
<dbReference type="AlphaFoldDB" id="A0A242A9X5"/>
<dbReference type="RefSeq" id="WP_086275810.1">
    <property type="nucleotide sequence ID" value="NZ_NGKU01000001.1"/>
</dbReference>
<sequence length="365" mass="38487">MVLKIDESKIEALAIGGLILGGGGGGGMDHGIENAQSSLADGRRPKVIAVEDLTENATVLTISAVGAPSATEQYVVVENYVEIVELLEKNYGLKVDALITNEMGGGSSFNAFIPSALKGIPMVDASCNGRAHPLGTMGAMGLAETPGYVTQQSAVGGDPATNKAIQLVTQGSVNATSTLVRKAAVEAGGLVVVARNPVSKEFILKNAALNTLTQSYEVGNAFLQGTTPLEKVENAANYLGGTVVCQGKVQDFELTISGGLDVGICTVQDQEDDYVLYIWNEYMALDKNGERASTFPDLLMSFDQATGLPITTAELKAEQEIFVLQVPYQKLALGAGMYEASGYERIEQTLGIEILPYIQDVIKKA</sequence>
<dbReference type="Gene3D" id="3.40.1610.10">
    <property type="entry name" value="CV3147-like domain"/>
    <property type="match status" value="1"/>
</dbReference>
<protein>
    <recommendedName>
        <fullName evidence="5">OsrF</fullName>
    </recommendedName>
</protein>
<dbReference type="InterPro" id="IPR027479">
    <property type="entry name" value="S-Me-THD_N_sf"/>
</dbReference>
<reference evidence="3 4" key="1">
    <citation type="submission" date="2017-05" db="EMBL/GenBank/DDBJ databases">
        <title>The Genome Sequence of Enterococcus sp. 8G7_MSG3316.</title>
        <authorList>
            <consortium name="The Broad Institute Genomics Platform"/>
            <consortium name="The Broad Institute Genomic Center for Infectious Diseases"/>
            <person name="Earl A."/>
            <person name="Manson A."/>
            <person name="Schwartman J."/>
            <person name="Gilmore M."/>
            <person name="Abouelleil A."/>
            <person name="Cao P."/>
            <person name="Chapman S."/>
            <person name="Cusick C."/>
            <person name="Shea T."/>
            <person name="Young S."/>
            <person name="Neafsey D."/>
            <person name="Nusbaum C."/>
            <person name="Birren B."/>
        </authorList>
    </citation>
    <scope>NUCLEOTIDE SEQUENCE [LARGE SCALE GENOMIC DNA]</scope>
    <source>
        <strain evidence="3 4">8G7_MSG3316</strain>
    </source>
</reference>
<evidence type="ECO:0000313" key="3">
    <source>
        <dbReference type="EMBL" id="OTN77834.1"/>
    </source>
</evidence>
<accession>A0A242A9X5</accession>
<dbReference type="InterPro" id="IPR024071">
    <property type="entry name" value="S-Me-THD_C_sf"/>
</dbReference>
<dbReference type="Gene3D" id="2.40.390.10">
    <property type="entry name" value="CV3147-like"/>
    <property type="match status" value="1"/>
</dbReference>
<name>A0A242A9X5_9ENTE</name>
<gene>
    <name evidence="3" type="ORF">A5886_002935</name>
</gene>
<dbReference type="InterPro" id="IPR048350">
    <property type="entry name" value="S-Me-THD-like_C"/>
</dbReference>
<organism evidence="3 4">
    <name type="scientific">Candidatus Enterococcus testudinis</name>
    <dbReference type="NCBI Taxonomy" id="1834191"/>
    <lineage>
        <taxon>Bacteria</taxon>
        <taxon>Bacillati</taxon>
        <taxon>Bacillota</taxon>
        <taxon>Bacilli</taxon>
        <taxon>Lactobacillales</taxon>
        <taxon>Enterococcaceae</taxon>
        <taxon>Enterococcus</taxon>
    </lineage>
</organism>
<dbReference type="EMBL" id="NGKU01000001">
    <property type="protein sequence ID" value="OTN77834.1"/>
    <property type="molecule type" value="Genomic_DNA"/>
</dbReference>
<evidence type="ECO:0000259" key="1">
    <source>
        <dbReference type="Pfam" id="PF06032"/>
    </source>
</evidence>
<dbReference type="SUPFAM" id="SSF160991">
    <property type="entry name" value="CV3147-like"/>
    <property type="match status" value="1"/>
</dbReference>
<evidence type="ECO:0008006" key="5">
    <source>
        <dbReference type="Google" id="ProtNLM"/>
    </source>
</evidence>
<dbReference type="Proteomes" id="UP000195043">
    <property type="component" value="Unassembled WGS sequence"/>
</dbReference>
<dbReference type="STRING" id="1834191.A5886_002935"/>
<dbReference type="Pfam" id="PF06032">
    <property type="entry name" value="S-Me-THD_N"/>
    <property type="match status" value="1"/>
</dbReference>
<feature type="domain" description="S-Me-THD N-terminal" evidence="1">
    <location>
        <begin position="9"/>
        <end position="144"/>
    </location>
</feature>
<dbReference type="InterPro" id="IPR010318">
    <property type="entry name" value="S-Me-THD_N"/>
</dbReference>
<evidence type="ECO:0000313" key="4">
    <source>
        <dbReference type="Proteomes" id="UP000195043"/>
    </source>
</evidence>
<dbReference type="Pfam" id="PF20906">
    <property type="entry name" value="S-Me-THD_C"/>
    <property type="match status" value="1"/>
</dbReference>
<comment type="caution">
    <text evidence="3">The sequence shown here is derived from an EMBL/GenBank/DDBJ whole genome shotgun (WGS) entry which is preliminary data.</text>
</comment>
<evidence type="ECO:0000259" key="2">
    <source>
        <dbReference type="Pfam" id="PF20906"/>
    </source>
</evidence>